<evidence type="ECO:0000313" key="1">
    <source>
        <dbReference type="EMBL" id="KIJ39256.1"/>
    </source>
</evidence>
<dbReference type="Proteomes" id="UP000054279">
    <property type="component" value="Unassembled WGS sequence"/>
</dbReference>
<name>A0A0C9VND4_SPHS4</name>
<dbReference type="AlphaFoldDB" id="A0A0C9VND4"/>
<accession>A0A0C9VND4</accession>
<dbReference type="EMBL" id="KN837153">
    <property type="protein sequence ID" value="KIJ39256.1"/>
    <property type="molecule type" value="Genomic_DNA"/>
</dbReference>
<organism evidence="1 2">
    <name type="scientific">Sphaerobolus stellatus (strain SS14)</name>
    <dbReference type="NCBI Taxonomy" id="990650"/>
    <lineage>
        <taxon>Eukaryota</taxon>
        <taxon>Fungi</taxon>
        <taxon>Dikarya</taxon>
        <taxon>Basidiomycota</taxon>
        <taxon>Agaricomycotina</taxon>
        <taxon>Agaricomycetes</taxon>
        <taxon>Phallomycetidae</taxon>
        <taxon>Geastrales</taxon>
        <taxon>Sphaerobolaceae</taxon>
        <taxon>Sphaerobolus</taxon>
    </lineage>
</organism>
<proteinExistence type="predicted"/>
<keyword evidence="2" id="KW-1185">Reference proteome</keyword>
<sequence>MTVTEHLPVDAETYHGCPLVRLEEDPESLEDFLKALLGIIQLFDPEFEASDDPFIKALNILRLSHKYMTSRTLEGAVKWFRSITPEEFEEIPDKAPNNPLFWILHVHGCHFIKNSSKANSIPDPIELFIACGLYRLIPWTYYVMSCYKHIVVREQMKNGDSSLIRLSFNTTMTLIEGRGRMEVLYRKNIWKVINGYHGACKGGPCNDTLRLNWLQALSHESDMIRFDRQPYFLLGLKNNSHISLKYTMDGRLIRQPVPCESCSEHWLQESQRLLREA</sequence>
<protein>
    <submittedName>
        <fullName evidence="1">Uncharacterized protein</fullName>
    </submittedName>
</protein>
<evidence type="ECO:0000313" key="2">
    <source>
        <dbReference type="Proteomes" id="UP000054279"/>
    </source>
</evidence>
<reference evidence="1 2" key="1">
    <citation type="submission" date="2014-06" db="EMBL/GenBank/DDBJ databases">
        <title>Evolutionary Origins and Diversification of the Mycorrhizal Mutualists.</title>
        <authorList>
            <consortium name="DOE Joint Genome Institute"/>
            <consortium name="Mycorrhizal Genomics Consortium"/>
            <person name="Kohler A."/>
            <person name="Kuo A."/>
            <person name="Nagy L.G."/>
            <person name="Floudas D."/>
            <person name="Copeland A."/>
            <person name="Barry K.W."/>
            <person name="Cichocki N."/>
            <person name="Veneault-Fourrey C."/>
            <person name="LaButti K."/>
            <person name="Lindquist E.A."/>
            <person name="Lipzen A."/>
            <person name="Lundell T."/>
            <person name="Morin E."/>
            <person name="Murat C."/>
            <person name="Riley R."/>
            <person name="Ohm R."/>
            <person name="Sun H."/>
            <person name="Tunlid A."/>
            <person name="Henrissat B."/>
            <person name="Grigoriev I.V."/>
            <person name="Hibbett D.S."/>
            <person name="Martin F."/>
        </authorList>
    </citation>
    <scope>NUCLEOTIDE SEQUENCE [LARGE SCALE GENOMIC DNA]</scope>
    <source>
        <strain evidence="1 2">SS14</strain>
    </source>
</reference>
<gene>
    <name evidence="1" type="ORF">M422DRAFT_257863</name>
</gene>
<dbReference type="HOGENOM" id="CLU_033082_0_0_1"/>